<dbReference type="InterPro" id="IPR036038">
    <property type="entry name" value="Aminotransferase-like"/>
</dbReference>
<organism evidence="2 3">
    <name type="scientific">Pseudonocardia kunmingensis</name>
    <dbReference type="NCBI Taxonomy" id="630975"/>
    <lineage>
        <taxon>Bacteria</taxon>
        <taxon>Bacillati</taxon>
        <taxon>Actinomycetota</taxon>
        <taxon>Actinomycetes</taxon>
        <taxon>Pseudonocardiales</taxon>
        <taxon>Pseudonocardiaceae</taxon>
        <taxon>Pseudonocardia</taxon>
    </lineage>
</organism>
<proteinExistence type="inferred from homology"/>
<dbReference type="InterPro" id="IPR043132">
    <property type="entry name" value="BCAT-like_C"/>
</dbReference>
<dbReference type="Pfam" id="PF01063">
    <property type="entry name" value="Aminotran_4"/>
    <property type="match status" value="1"/>
</dbReference>
<comment type="similarity">
    <text evidence="1">Belongs to the class-IV pyridoxal-phosphate-dependent aminotransferase family.</text>
</comment>
<sequence length="261" mass="27628">MDELASVNGTIGRAEEMTIPVTDEGLLRGDGVFEVARLYAGRPFAWDEHLARLLRSAANVRLEFDLGAARAEVDALLAKAGAVDGTIRLLITRGGRRVAVLAPLPERGESVTLGTVEYAPTRVLDAVKSLSYAANMLASRLAREAGADEALLVTPDGRVLEAPTSAFFYVRGGALHTPPLADHILDSITRRHVLALTGASERGLARDELTGLDEAFLASTTREVQPVSAIDGRALPAVPGPVTAAAAEALRRYIDERTAAS</sequence>
<dbReference type="Proteomes" id="UP000315677">
    <property type="component" value="Unassembled WGS sequence"/>
</dbReference>
<keyword evidence="2" id="KW-0808">Transferase</keyword>
<evidence type="ECO:0000313" key="2">
    <source>
        <dbReference type="EMBL" id="TQM09000.1"/>
    </source>
</evidence>
<keyword evidence="2" id="KW-0032">Aminotransferase</keyword>
<dbReference type="Gene3D" id="3.30.470.10">
    <property type="match status" value="1"/>
</dbReference>
<dbReference type="GO" id="GO:0008483">
    <property type="term" value="F:transaminase activity"/>
    <property type="evidence" value="ECO:0007669"/>
    <property type="project" value="UniProtKB-KW"/>
</dbReference>
<dbReference type="CDD" id="cd00449">
    <property type="entry name" value="PLPDE_IV"/>
    <property type="match status" value="1"/>
</dbReference>
<dbReference type="InterPro" id="IPR043131">
    <property type="entry name" value="BCAT-like_N"/>
</dbReference>
<dbReference type="Gene3D" id="3.20.10.10">
    <property type="entry name" value="D-amino Acid Aminotransferase, subunit A, domain 2"/>
    <property type="match status" value="1"/>
</dbReference>
<dbReference type="PANTHER" id="PTHR42743">
    <property type="entry name" value="AMINO-ACID AMINOTRANSFERASE"/>
    <property type="match status" value="1"/>
</dbReference>
<dbReference type="RefSeq" id="WP_142056883.1">
    <property type="nucleotide sequence ID" value="NZ_VFPA01000003.1"/>
</dbReference>
<evidence type="ECO:0000313" key="3">
    <source>
        <dbReference type="Proteomes" id="UP000315677"/>
    </source>
</evidence>
<keyword evidence="3" id="KW-1185">Reference proteome</keyword>
<name>A0A543DI43_9PSEU</name>
<dbReference type="OrthoDB" id="9804984at2"/>
<dbReference type="AlphaFoldDB" id="A0A543DI43"/>
<evidence type="ECO:0000256" key="1">
    <source>
        <dbReference type="ARBA" id="ARBA00009320"/>
    </source>
</evidence>
<dbReference type="GO" id="GO:0046394">
    <property type="term" value="P:carboxylic acid biosynthetic process"/>
    <property type="evidence" value="ECO:0007669"/>
    <property type="project" value="UniProtKB-ARBA"/>
</dbReference>
<protein>
    <submittedName>
        <fullName evidence="2">Branched-chain amino acid aminotransferase</fullName>
    </submittedName>
</protein>
<dbReference type="GO" id="GO:0005829">
    <property type="term" value="C:cytosol"/>
    <property type="evidence" value="ECO:0007669"/>
    <property type="project" value="TreeGrafter"/>
</dbReference>
<dbReference type="EMBL" id="VFPA01000003">
    <property type="protein sequence ID" value="TQM09000.1"/>
    <property type="molecule type" value="Genomic_DNA"/>
</dbReference>
<dbReference type="SUPFAM" id="SSF56752">
    <property type="entry name" value="D-aminoacid aminotransferase-like PLP-dependent enzymes"/>
    <property type="match status" value="1"/>
</dbReference>
<dbReference type="PANTHER" id="PTHR42743:SF11">
    <property type="entry name" value="AMINODEOXYCHORISMATE LYASE"/>
    <property type="match status" value="1"/>
</dbReference>
<gene>
    <name evidence="2" type="ORF">FB558_4741</name>
</gene>
<dbReference type="InterPro" id="IPR050571">
    <property type="entry name" value="Class-IV_PLP-Dep_Aminotrnsfr"/>
</dbReference>
<dbReference type="InterPro" id="IPR001544">
    <property type="entry name" value="Aminotrans_IV"/>
</dbReference>
<accession>A0A543DI43</accession>
<comment type="caution">
    <text evidence="2">The sequence shown here is derived from an EMBL/GenBank/DDBJ whole genome shotgun (WGS) entry which is preliminary data.</text>
</comment>
<reference evidence="2 3" key="1">
    <citation type="submission" date="2019-06" db="EMBL/GenBank/DDBJ databases">
        <title>Sequencing the genomes of 1000 actinobacteria strains.</title>
        <authorList>
            <person name="Klenk H.-P."/>
        </authorList>
    </citation>
    <scope>NUCLEOTIDE SEQUENCE [LARGE SCALE GENOMIC DNA]</scope>
    <source>
        <strain evidence="2 3">DSM 45301</strain>
    </source>
</reference>